<dbReference type="EMBL" id="HBUF01252102">
    <property type="protein sequence ID" value="CAG6680418.1"/>
    <property type="molecule type" value="Transcribed_RNA"/>
</dbReference>
<feature type="signal peptide" evidence="1">
    <location>
        <begin position="1"/>
        <end position="31"/>
    </location>
</feature>
<keyword evidence="1" id="KW-0732">Signal</keyword>
<reference evidence="2" key="1">
    <citation type="submission" date="2021-05" db="EMBL/GenBank/DDBJ databases">
        <authorList>
            <person name="Alioto T."/>
            <person name="Alioto T."/>
            <person name="Gomez Garrido J."/>
        </authorList>
    </citation>
    <scope>NUCLEOTIDE SEQUENCE</scope>
</reference>
<protein>
    <submittedName>
        <fullName evidence="2">Uncharacterized protein</fullName>
    </submittedName>
</protein>
<dbReference type="AlphaFoldDB" id="A0A8D8QF61"/>
<name>A0A8D8QF61_9HEMI</name>
<dbReference type="EMBL" id="HBUF01074421">
    <property type="protein sequence ID" value="CAG6630675.1"/>
    <property type="molecule type" value="Transcribed_RNA"/>
</dbReference>
<proteinExistence type="predicted"/>
<evidence type="ECO:0000313" key="2">
    <source>
        <dbReference type="EMBL" id="CAG6630676.1"/>
    </source>
</evidence>
<feature type="chain" id="PRO_5035703497" evidence="1">
    <location>
        <begin position="32"/>
        <end position="101"/>
    </location>
</feature>
<dbReference type="EMBL" id="HBUF01417865">
    <property type="protein sequence ID" value="CAG6740238.1"/>
    <property type="molecule type" value="Transcribed_RNA"/>
</dbReference>
<organism evidence="2">
    <name type="scientific">Cacopsylla melanoneura</name>
    <dbReference type="NCBI Taxonomy" id="428564"/>
    <lineage>
        <taxon>Eukaryota</taxon>
        <taxon>Metazoa</taxon>
        <taxon>Ecdysozoa</taxon>
        <taxon>Arthropoda</taxon>
        <taxon>Hexapoda</taxon>
        <taxon>Insecta</taxon>
        <taxon>Pterygota</taxon>
        <taxon>Neoptera</taxon>
        <taxon>Paraneoptera</taxon>
        <taxon>Hemiptera</taxon>
        <taxon>Sternorrhyncha</taxon>
        <taxon>Psylloidea</taxon>
        <taxon>Psyllidae</taxon>
        <taxon>Psyllinae</taxon>
        <taxon>Cacopsylla</taxon>
    </lineage>
</organism>
<dbReference type="EMBL" id="HBUF01074422">
    <property type="protein sequence ID" value="CAG6630676.1"/>
    <property type="molecule type" value="Transcribed_RNA"/>
</dbReference>
<sequence length="101" mass="11447">MFRTGGSVELGRKTLLYFVLALVFNGKASDATHKEFGCEFENDAYNIRRNSNNDQFKGIWSEEGIDPTSLPPFDPGSIYWNPIKEYLSEATVMNDMAPFVQ</sequence>
<evidence type="ECO:0000256" key="1">
    <source>
        <dbReference type="SAM" id="SignalP"/>
    </source>
</evidence>
<accession>A0A8D8QF61</accession>